<dbReference type="RefSeq" id="WP_011511700.1">
    <property type="nucleotide sequence ID" value="NC_007964.1"/>
</dbReference>
<sequence>MSEAHRFDDLPTRTKDFLTNLRDDEIDTLNDGIRLVGAIRTVGTFMKWLIVGLIGILAGFVMVGESIVKIAAWIRG</sequence>
<evidence type="ECO:0000313" key="2">
    <source>
        <dbReference type="EMBL" id="ABE64047.1"/>
    </source>
</evidence>
<gene>
    <name evidence="2" type="ordered locus">Nham_3315</name>
</gene>
<evidence type="ECO:0000256" key="1">
    <source>
        <dbReference type="SAM" id="Phobius"/>
    </source>
</evidence>
<dbReference type="HOGENOM" id="CLU_192019_0_0_5"/>
<dbReference type="EMBL" id="CP000319">
    <property type="protein sequence ID" value="ABE64047.1"/>
    <property type="molecule type" value="Genomic_DNA"/>
</dbReference>
<protein>
    <submittedName>
        <fullName evidence="2">Uncharacterized protein</fullName>
    </submittedName>
</protein>
<accession>Q1QIA0</accession>
<dbReference type="AlphaFoldDB" id="Q1QIA0"/>
<dbReference type="STRING" id="323097.Nham_3315"/>
<dbReference type="KEGG" id="nha:Nham_3315"/>
<organism evidence="2 3">
    <name type="scientific">Nitrobacter hamburgensis (strain DSM 10229 / NCIMB 13809 / X14)</name>
    <dbReference type="NCBI Taxonomy" id="323097"/>
    <lineage>
        <taxon>Bacteria</taxon>
        <taxon>Pseudomonadati</taxon>
        <taxon>Pseudomonadota</taxon>
        <taxon>Alphaproteobacteria</taxon>
        <taxon>Hyphomicrobiales</taxon>
        <taxon>Nitrobacteraceae</taxon>
        <taxon>Nitrobacter</taxon>
    </lineage>
</organism>
<keyword evidence="1" id="KW-0472">Membrane</keyword>
<keyword evidence="3" id="KW-1185">Reference proteome</keyword>
<keyword evidence="1" id="KW-0812">Transmembrane</keyword>
<name>Q1QIA0_NITHX</name>
<evidence type="ECO:0000313" key="3">
    <source>
        <dbReference type="Proteomes" id="UP000001953"/>
    </source>
</evidence>
<dbReference type="eggNOG" id="ENOG5033IHQ">
    <property type="taxonomic scope" value="Bacteria"/>
</dbReference>
<dbReference type="OrthoDB" id="8373113at2"/>
<dbReference type="Proteomes" id="UP000001953">
    <property type="component" value="Chromosome"/>
</dbReference>
<feature type="transmembrane region" description="Helical" evidence="1">
    <location>
        <begin position="48"/>
        <end position="74"/>
    </location>
</feature>
<reference evidence="2 3" key="1">
    <citation type="submission" date="2006-03" db="EMBL/GenBank/DDBJ databases">
        <title>Complete sequence of chromosome of Nitrobacter hamburgensis X14.</title>
        <authorList>
            <consortium name="US DOE Joint Genome Institute"/>
            <person name="Copeland A."/>
            <person name="Lucas S."/>
            <person name="Lapidus A."/>
            <person name="Barry K."/>
            <person name="Detter J.C."/>
            <person name="Glavina del Rio T."/>
            <person name="Hammon N."/>
            <person name="Israni S."/>
            <person name="Dalin E."/>
            <person name="Tice H."/>
            <person name="Pitluck S."/>
            <person name="Chain P."/>
            <person name="Malfatti S."/>
            <person name="Shin M."/>
            <person name="Vergez L."/>
            <person name="Schmutz J."/>
            <person name="Larimer F."/>
            <person name="Land M."/>
            <person name="Hauser L."/>
            <person name="Kyrpides N."/>
            <person name="Ivanova N."/>
            <person name="Ward B."/>
            <person name="Arp D."/>
            <person name="Klotz M."/>
            <person name="Stein L."/>
            <person name="O'Mullan G."/>
            <person name="Starkenburg S."/>
            <person name="Sayavedra L."/>
            <person name="Poret-Peterson A.T."/>
            <person name="Gentry M.E."/>
            <person name="Bruce D."/>
            <person name="Richardson P."/>
        </authorList>
    </citation>
    <scope>NUCLEOTIDE SEQUENCE [LARGE SCALE GENOMIC DNA]</scope>
    <source>
        <strain evidence="3">DSM 10229 / NCIMB 13809 / X14</strain>
    </source>
</reference>
<keyword evidence="1" id="KW-1133">Transmembrane helix</keyword>
<proteinExistence type="predicted"/>